<dbReference type="AlphaFoldDB" id="A0A2K3QMZ7"/>
<comment type="caution">
    <text evidence="5">The sequence shown here is derived from an EMBL/GenBank/DDBJ whole genome shotgun (WGS) entry which is preliminary data.</text>
</comment>
<dbReference type="OrthoDB" id="415706at2759"/>
<protein>
    <submittedName>
        <fullName evidence="5">Interferon-induced GTP-binding protein Mx3</fullName>
    </submittedName>
</protein>
<dbReference type="GO" id="GO:0003924">
    <property type="term" value="F:GTPase activity"/>
    <property type="evidence" value="ECO:0007669"/>
    <property type="project" value="InterPro"/>
</dbReference>
<dbReference type="GO" id="GO:0005739">
    <property type="term" value="C:mitochondrion"/>
    <property type="evidence" value="ECO:0007669"/>
    <property type="project" value="TreeGrafter"/>
</dbReference>
<dbReference type="InterPro" id="IPR020850">
    <property type="entry name" value="GED_dom"/>
</dbReference>
<proteinExistence type="predicted"/>
<evidence type="ECO:0000256" key="1">
    <source>
        <dbReference type="ARBA" id="ARBA00022741"/>
    </source>
</evidence>
<dbReference type="SMART" id="SM00053">
    <property type="entry name" value="DYNc"/>
    <property type="match status" value="1"/>
</dbReference>
<dbReference type="Pfam" id="PF01031">
    <property type="entry name" value="Dynamin_M"/>
    <property type="match status" value="1"/>
</dbReference>
<organism evidence="5 6">
    <name type="scientific">Tolypocladium capitatum</name>
    <dbReference type="NCBI Taxonomy" id="45235"/>
    <lineage>
        <taxon>Eukaryota</taxon>
        <taxon>Fungi</taxon>
        <taxon>Dikarya</taxon>
        <taxon>Ascomycota</taxon>
        <taxon>Pezizomycotina</taxon>
        <taxon>Sordariomycetes</taxon>
        <taxon>Hypocreomycetidae</taxon>
        <taxon>Hypocreales</taxon>
        <taxon>Ophiocordycipitaceae</taxon>
        <taxon>Tolypocladium</taxon>
    </lineage>
</organism>
<dbReference type="PANTHER" id="PTHR11566">
    <property type="entry name" value="DYNAMIN"/>
    <property type="match status" value="1"/>
</dbReference>
<accession>A0A2K3QMZ7</accession>
<dbReference type="CDD" id="cd08771">
    <property type="entry name" value="DLP_1"/>
    <property type="match status" value="1"/>
</dbReference>
<keyword evidence="2" id="KW-0342">GTP-binding</keyword>
<feature type="region of interest" description="Disordered" evidence="3">
    <location>
        <begin position="725"/>
        <end position="788"/>
    </location>
</feature>
<reference evidence="5 6" key="1">
    <citation type="submission" date="2017-08" db="EMBL/GenBank/DDBJ databases">
        <title>Harnessing the power of phylogenomics to disentangle the directionality and signatures of interkingdom host jumping in the parasitic fungal genus Tolypocladium.</title>
        <authorList>
            <person name="Quandt C.A."/>
            <person name="Patterson W."/>
            <person name="Spatafora J.W."/>
        </authorList>
    </citation>
    <scope>NUCLEOTIDE SEQUENCE [LARGE SCALE GENOMIC DNA]</scope>
    <source>
        <strain evidence="5 6">CBS 113982</strain>
    </source>
</reference>
<dbReference type="PRINTS" id="PR00195">
    <property type="entry name" value="DYNAMIN"/>
</dbReference>
<dbReference type="EMBL" id="NRSZ01000191">
    <property type="protein sequence ID" value="PNY28910.1"/>
    <property type="molecule type" value="Genomic_DNA"/>
</dbReference>
<dbReference type="GO" id="GO:0016559">
    <property type="term" value="P:peroxisome fission"/>
    <property type="evidence" value="ECO:0007669"/>
    <property type="project" value="TreeGrafter"/>
</dbReference>
<sequence>MDVSINPNILHQLITTEARALHEITHSLSSCGVGKIVNLPQIIVLGEQSAGKSSVLKAISHVCFPVNGDLCTRFAMELVLRRARATRVDVSLGFADKSRPTRVFQRTGFSQDDLPGFVREAEEFMGISTSGPGFSNDVLRLEIEGPDMYPLTLVDLPGLCHADTAHQPMRDEETVDQLVDGYMKLKNSTVLLLASHVALRKVKEYDPQGERTLGVITKPDLTRPGCVDERSYIQLLENQGIANVRKLGWHVLRNRAGDEATLDSRDINEKRFFQATAWGAIPREHRGVVSLRKKLGRISFDHVRDNMHGVVADSERKLRERREELDRLGKPRSRHEDMRSYLLSIAGDFQRLARDGIHGRYSDAFFGDPDDEDRKLRAQLRNFHRVFGHALSTRGCRQVIVENEIEDDMFGISSTYPNSTFLKLIMVRYPYDFPDPQITNTQDFNAQIQRQAASNQGCEFPGFPNKDLVMQLFRKQASAGSQSPSFTSTKSLSPPKPSSTSCSDTSSDHRKAVQQPRPSCVPVSLRTFAENVINLAVESCLICDIPDISTPTKVDRMSKETLSELAAEPEDAQSRREHLQREIEMLCQGLEQCQRYKPRTVTVCDAVLSSASAHPSQPPSEAAAGLMMSPSCPNALNSRVETSRVETTGEIGRPEVVRKPVAASPSPGGIAGPSSAAIQRDESSHLPIFRFDSMPKDSTTRPFGQSEGPAISSLPCFCPDSHGWSSTASVPESSRVLGGLETSPTNPGVSGKPDSNPFGETSDAGSPRFGVVAGKSELSGEISPTAYL</sequence>
<dbReference type="SUPFAM" id="SSF52540">
    <property type="entry name" value="P-loop containing nucleoside triphosphate hydrolases"/>
    <property type="match status" value="1"/>
</dbReference>
<dbReference type="GO" id="GO:0005874">
    <property type="term" value="C:microtubule"/>
    <property type="evidence" value="ECO:0007669"/>
    <property type="project" value="TreeGrafter"/>
</dbReference>
<evidence type="ECO:0000313" key="5">
    <source>
        <dbReference type="EMBL" id="PNY28910.1"/>
    </source>
</evidence>
<evidence type="ECO:0000256" key="2">
    <source>
        <dbReference type="ARBA" id="ARBA00023134"/>
    </source>
</evidence>
<gene>
    <name evidence="5" type="ORF">TCAP_01170</name>
</gene>
<dbReference type="GO" id="GO:0000266">
    <property type="term" value="P:mitochondrial fission"/>
    <property type="evidence" value="ECO:0007669"/>
    <property type="project" value="TreeGrafter"/>
</dbReference>
<evidence type="ECO:0000259" key="4">
    <source>
        <dbReference type="PROSITE" id="PS51388"/>
    </source>
</evidence>
<dbReference type="GO" id="GO:0006897">
    <property type="term" value="P:endocytosis"/>
    <property type="evidence" value="ECO:0007669"/>
    <property type="project" value="TreeGrafter"/>
</dbReference>
<dbReference type="GO" id="GO:0008017">
    <property type="term" value="F:microtubule binding"/>
    <property type="evidence" value="ECO:0007669"/>
    <property type="project" value="TreeGrafter"/>
</dbReference>
<dbReference type="PANTHER" id="PTHR11566:SF149">
    <property type="entry name" value="GTPASE, PUTATIVE (AFU_ORTHOLOGUE AFUA_6G11890)-RELATED"/>
    <property type="match status" value="1"/>
</dbReference>
<feature type="non-terminal residue" evidence="5">
    <location>
        <position position="788"/>
    </location>
</feature>
<dbReference type="InterPro" id="IPR000375">
    <property type="entry name" value="Dynamin_stalk"/>
</dbReference>
<dbReference type="Proteomes" id="UP000236621">
    <property type="component" value="Unassembled WGS sequence"/>
</dbReference>
<keyword evidence="6" id="KW-1185">Reference proteome</keyword>
<name>A0A2K3QMZ7_9HYPO</name>
<feature type="domain" description="GED" evidence="4">
    <location>
        <begin position="510"/>
        <end position="601"/>
    </location>
</feature>
<dbReference type="Pfam" id="PF00350">
    <property type="entry name" value="Dynamin_N"/>
    <property type="match status" value="1"/>
</dbReference>
<dbReference type="STRING" id="45235.A0A2K3QMZ7"/>
<feature type="compositionally biased region" description="Low complexity" evidence="3">
    <location>
        <begin position="481"/>
        <end position="505"/>
    </location>
</feature>
<dbReference type="InterPro" id="IPR022812">
    <property type="entry name" value="Dynamin"/>
</dbReference>
<dbReference type="InterPro" id="IPR045063">
    <property type="entry name" value="Dynamin_N"/>
</dbReference>
<evidence type="ECO:0000256" key="3">
    <source>
        <dbReference type="SAM" id="MobiDB-lite"/>
    </source>
</evidence>
<dbReference type="GO" id="GO:0005525">
    <property type="term" value="F:GTP binding"/>
    <property type="evidence" value="ECO:0007669"/>
    <property type="project" value="InterPro"/>
</dbReference>
<dbReference type="GO" id="GO:0048312">
    <property type="term" value="P:intracellular distribution of mitochondria"/>
    <property type="evidence" value="ECO:0007669"/>
    <property type="project" value="TreeGrafter"/>
</dbReference>
<dbReference type="Gene3D" id="3.40.50.300">
    <property type="entry name" value="P-loop containing nucleotide triphosphate hydrolases"/>
    <property type="match status" value="1"/>
</dbReference>
<feature type="region of interest" description="Disordered" evidence="3">
    <location>
        <begin position="480"/>
        <end position="516"/>
    </location>
</feature>
<dbReference type="PROSITE" id="PS51388">
    <property type="entry name" value="GED"/>
    <property type="match status" value="1"/>
</dbReference>
<evidence type="ECO:0000313" key="6">
    <source>
        <dbReference type="Proteomes" id="UP000236621"/>
    </source>
</evidence>
<dbReference type="GO" id="GO:0016020">
    <property type="term" value="C:membrane"/>
    <property type="evidence" value="ECO:0007669"/>
    <property type="project" value="TreeGrafter"/>
</dbReference>
<dbReference type="InterPro" id="IPR027417">
    <property type="entry name" value="P-loop_NTPase"/>
</dbReference>
<keyword evidence="1" id="KW-0547">Nucleotide-binding</keyword>
<dbReference type="InterPro" id="IPR001401">
    <property type="entry name" value="Dynamin_GTPase"/>
</dbReference>